<dbReference type="Proteomes" id="UP001596548">
    <property type="component" value="Unassembled WGS sequence"/>
</dbReference>
<dbReference type="Pfam" id="PF01323">
    <property type="entry name" value="DSBA"/>
    <property type="match status" value="1"/>
</dbReference>
<dbReference type="RefSeq" id="WP_378975604.1">
    <property type="nucleotide sequence ID" value="NZ_JBHTBJ010000035.1"/>
</dbReference>
<organism evidence="2 3">
    <name type="scientific">Paractinoplanes rhizophilus</name>
    <dbReference type="NCBI Taxonomy" id="1416877"/>
    <lineage>
        <taxon>Bacteria</taxon>
        <taxon>Bacillati</taxon>
        <taxon>Actinomycetota</taxon>
        <taxon>Actinomycetes</taxon>
        <taxon>Micromonosporales</taxon>
        <taxon>Micromonosporaceae</taxon>
        <taxon>Paractinoplanes</taxon>
    </lineage>
</organism>
<evidence type="ECO:0000259" key="1">
    <source>
        <dbReference type="Pfam" id="PF01323"/>
    </source>
</evidence>
<dbReference type="CDD" id="cd03024">
    <property type="entry name" value="DsbA_FrnE"/>
    <property type="match status" value="1"/>
</dbReference>
<feature type="domain" description="DSBA-like thioredoxin" evidence="1">
    <location>
        <begin position="3"/>
        <end position="200"/>
    </location>
</feature>
<dbReference type="PANTHER" id="PTHR13887">
    <property type="entry name" value="GLUTATHIONE S-TRANSFERASE KAPPA"/>
    <property type="match status" value="1"/>
</dbReference>
<proteinExistence type="predicted"/>
<comment type="caution">
    <text evidence="2">The sequence shown here is derived from an EMBL/GenBank/DDBJ whole genome shotgun (WGS) entry which is preliminary data.</text>
</comment>
<name>A0ABW2HZJ3_9ACTN</name>
<dbReference type="EMBL" id="JBHTBJ010000035">
    <property type="protein sequence ID" value="MFC7278607.1"/>
    <property type="molecule type" value="Genomic_DNA"/>
</dbReference>
<dbReference type="PANTHER" id="PTHR13887:SF41">
    <property type="entry name" value="THIOREDOXIN SUPERFAMILY PROTEIN"/>
    <property type="match status" value="1"/>
</dbReference>
<keyword evidence="3" id="KW-1185">Reference proteome</keyword>
<protein>
    <submittedName>
        <fullName evidence="2">DsbA family protein</fullName>
    </submittedName>
</protein>
<reference evidence="3" key="1">
    <citation type="journal article" date="2019" name="Int. J. Syst. Evol. Microbiol.">
        <title>The Global Catalogue of Microorganisms (GCM) 10K type strain sequencing project: providing services to taxonomists for standard genome sequencing and annotation.</title>
        <authorList>
            <consortium name="The Broad Institute Genomics Platform"/>
            <consortium name="The Broad Institute Genome Sequencing Center for Infectious Disease"/>
            <person name="Wu L."/>
            <person name="Ma J."/>
        </authorList>
    </citation>
    <scope>NUCLEOTIDE SEQUENCE [LARGE SCALE GENOMIC DNA]</scope>
    <source>
        <strain evidence="3">XZYJT-10</strain>
    </source>
</reference>
<dbReference type="SUPFAM" id="SSF52833">
    <property type="entry name" value="Thioredoxin-like"/>
    <property type="match status" value="1"/>
</dbReference>
<gene>
    <name evidence="2" type="ORF">ACFQS1_31920</name>
</gene>
<evidence type="ECO:0000313" key="3">
    <source>
        <dbReference type="Proteomes" id="UP001596548"/>
    </source>
</evidence>
<dbReference type="InterPro" id="IPR001853">
    <property type="entry name" value="DSBA-like_thioredoxin_dom"/>
</dbReference>
<evidence type="ECO:0000313" key="2">
    <source>
        <dbReference type="EMBL" id="MFC7278607.1"/>
    </source>
</evidence>
<sequence>MDIQVWSDVVCPWCYLGKVRLERALAEFPGDVTVTYRAYQLDPRPVTHPVRTKDALAAKFGGRERADQMFAHVTSVAAGDGLRLDFDRSIAANSFDAHRLIAWAAGRNRQAEMLDALQRAHFTDGIDIGSRQALAQVAGSIGLDRGAAFEYLSSPAGTEAVNADLAEARELGITSVPTFVIDGKYAIQGAQEPATILAALAEIARRETVDVVDIDR</sequence>
<dbReference type="Gene3D" id="3.40.30.10">
    <property type="entry name" value="Glutaredoxin"/>
    <property type="match status" value="1"/>
</dbReference>
<dbReference type="InterPro" id="IPR036249">
    <property type="entry name" value="Thioredoxin-like_sf"/>
</dbReference>
<accession>A0ABW2HZJ3</accession>